<dbReference type="GO" id="GO:0019005">
    <property type="term" value="C:SCF ubiquitin ligase complex"/>
    <property type="evidence" value="ECO:0007669"/>
    <property type="project" value="TreeGrafter"/>
</dbReference>
<keyword evidence="3" id="KW-1185">Reference proteome</keyword>
<feature type="domain" description="F-box" evidence="1">
    <location>
        <begin position="97"/>
        <end position="136"/>
    </location>
</feature>
<organism evidence="2 3">
    <name type="scientific">Absidia repens</name>
    <dbReference type="NCBI Taxonomy" id="90262"/>
    <lineage>
        <taxon>Eukaryota</taxon>
        <taxon>Fungi</taxon>
        <taxon>Fungi incertae sedis</taxon>
        <taxon>Mucoromycota</taxon>
        <taxon>Mucoromycotina</taxon>
        <taxon>Mucoromycetes</taxon>
        <taxon>Mucorales</taxon>
        <taxon>Cunninghamellaceae</taxon>
        <taxon>Absidia</taxon>
    </lineage>
</organism>
<gene>
    <name evidence="2" type="ORF">BCR42DRAFT_440640</name>
</gene>
<dbReference type="PANTHER" id="PTHR13318">
    <property type="entry name" value="PARTNER OF PAIRED, ISOFORM B-RELATED"/>
    <property type="match status" value="1"/>
</dbReference>
<dbReference type="AlphaFoldDB" id="A0A1X2I8J2"/>
<proteinExistence type="predicted"/>
<name>A0A1X2I8J2_9FUNG</name>
<dbReference type="SUPFAM" id="SSF52047">
    <property type="entry name" value="RNI-like"/>
    <property type="match status" value="1"/>
</dbReference>
<dbReference type="InterPro" id="IPR032675">
    <property type="entry name" value="LRR_dom_sf"/>
</dbReference>
<sequence>MNPTTTTTSERLNLSHDIEDDLANLDMADHGQDEKEIIYSSLESESTEINCNNFQLDFADKNHLKRYAHEIIDYTASGIEIKHNGAILITPRFRQFPSELVSLIVRDCFEQQDLCALSLVNKQFYAIANPLLWYAPKIQDGITVENSLPPLPSASRQREELNINRDASIKYDSFRHLPCHCPNLTSVELDCGSISSTAYTELGQHCLHLRQLTLNSIDYLYSFSLGSLVSCPLQKLTLNFQLYRKDRNEDHIVRDIRQLTLLTHLKINNCNDRAGKLLIQQKSNIPPPWPRLTLLHIHSCHDTSDSDLIPFVNSHPLLTELRLMMVSSITDNSLLAIGSTLSYLTTLYLHHSQYISEDGIFKLIGKCRQLTSLTLDYCSGIALMKLELDREALENYRQGRRTSIID</sequence>
<dbReference type="EMBL" id="MCGE01000021">
    <property type="protein sequence ID" value="ORZ11610.1"/>
    <property type="molecule type" value="Genomic_DNA"/>
</dbReference>
<dbReference type="InterPro" id="IPR001810">
    <property type="entry name" value="F-box_dom"/>
</dbReference>
<comment type="caution">
    <text evidence="2">The sequence shown here is derived from an EMBL/GenBank/DDBJ whole genome shotgun (WGS) entry which is preliminary data.</text>
</comment>
<dbReference type="Proteomes" id="UP000193560">
    <property type="component" value="Unassembled WGS sequence"/>
</dbReference>
<accession>A0A1X2I8J2</accession>
<evidence type="ECO:0000313" key="3">
    <source>
        <dbReference type="Proteomes" id="UP000193560"/>
    </source>
</evidence>
<dbReference type="GO" id="GO:0031146">
    <property type="term" value="P:SCF-dependent proteasomal ubiquitin-dependent protein catabolic process"/>
    <property type="evidence" value="ECO:0007669"/>
    <property type="project" value="TreeGrafter"/>
</dbReference>
<protein>
    <recommendedName>
        <fullName evidence="1">F-box domain-containing protein</fullName>
    </recommendedName>
</protein>
<dbReference type="Pfam" id="PF12937">
    <property type="entry name" value="F-box-like"/>
    <property type="match status" value="1"/>
</dbReference>
<dbReference type="Gene3D" id="3.80.10.10">
    <property type="entry name" value="Ribonuclease Inhibitor"/>
    <property type="match status" value="1"/>
</dbReference>
<evidence type="ECO:0000259" key="1">
    <source>
        <dbReference type="Pfam" id="PF12937"/>
    </source>
</evidence>
<reference evidence="2 3" key="1">
    <citation type="submission" date="2016-07" db="EMBL/GenBank/DDBJ databases">
        <title>Pervasive Adenine N6-methylation of Active Genes in Fungi.</title>
        <authorList>
            <consortium name="DOE Joint Genome Institute"/>
            <person name="Mondo S.J."/>
            <person name="Dannebaum R.O."/>
            <person name="Kuo R.C."/>
            <person name="Labutti K."/>
            <person name="Haridas S."/>
            <person name="Kuo A."/>
            <person name="Salamov A."/>
            <person name="Ahrendt S.R."/>
            <person name="Lipzen A."/>
            <person name="Sullivan W."/>
            <person name="Andreopoulos W.B."/>
            <person name="Clum A."/>
            <person name="Lindquist E."/>
            <person name="Daum C."/>
            <person name="Ramamoorthy G.K."/>
            <person name="Gryganskyi A."/>
            <person name="Culley D."/>
            <person name="Magnuson J.K."/>
            <person name="James T.Y."/>
            <person name="O'Malley M.A."/>
            <person name="Stajich J.E."/>
            <person name="Spatafora J.W."/>
            <person name="Visel A."/>
            <person name="Grigoriev I.V."/>
        </authorList>
    </citation>
    <scope>NUCLEOTIDE SEQUENCE [LARGE SCALE GENOMIC DNA]</scope>
    <source>
        <strain evidence="2 3">NRRL 1336</strain>
    </source>
</reference>
<dbReference type="OrthoDB" id="550575at2759"/>
<evidence type="ECO:0000313" key="2">
    <source>
        <dbReference type="EMBL" id="ORZ11610.1"/>
    </source>
</evidence>